<sequence length="360" mass="40931">MSVVSSVLVFLLFVQGGQTLVGVLGKTDNEKNMIVNSIGRKWEFTFTTLIVFAAGMFAAFPLWYSVSLGGAYYAWKIFLVCFVLQAVSFEFRRKKGNIFGQKTYDWFLTINGFLGTILLGVVVATFFTGSDFIRNEYNLSQWGSSWYGLDILASFTNLSLGFAVLFLARTLGAMYIITNIESDDIIRRARKQTLINGAIFTVFFLYFLVRILIKDGYAYNPETGAVFMESYKYLNNYLQMPVALILFLVGVPLVLYGIFITWAKESNRGIWFSGFGTFATVMSIFWILGYNNTAFYPSYDLQSSLTIQNASSSHYTLTAMSYISLFVPVVITYIYFAWRAVDKTKISEKHMNKEGEHHVY</sequence>
<dbReference type="GO" id="GO:0016682">
    <property type="term" value="F:oxidoreductase activity, acting on diphenols and related substances as donors, oxygen as acceptor"/>
    <property type="evidence" value="ECO:0007669"/>
    <property type="project" value="TreeGrafter"/>
</dbReference>
<comment type="similarity">
    <text evidence="2">Belongs to the cytochrome ubiquinol oxidase subunit 2 family.</text>
</comment>
<feature type="transmembrane region" description="Helical" evidence="12">
    <location>
        <begin position="270"/>
        <end position="289"/>
    </location>
</feature>
<evidence type="ECO:0000256" key="3">
    <source>
        <dbReference type="ARBA" id="ARBA00022448"/>
    </source>
</evidence>
<dbReference type="PANTHER" id="PTHR43141:SF5">
    <property type="entry name" value="CYTOCHROME BD-I UBIQUINOL OXIDASE SUBUNIT 2"/>
    <property type="match status" value="1"/>
</dbReference>
<feature type="transmembrane region" description="Helical" evidence="12">
    <location>
        <begin position="46"/>
        <end position="66"/>
    </location>
</feature>
<protein>
    <submittedName>
        <fullName evidence="13">Cytochrome d ubiquinol oxidase subunit II</fullName>
    </submittedName>
</protein>
<dbReference type="GO" id="GO:0046872">
    <property type="term" value="F:metal ion binding"/>
    <property type="evidence" value="ECO:0007669"/>
    <property type="project" value="UniProtKB-KW"/>
</dbReference>
<evidence type="ECO:0000256" key="4">
    <source>
        <dbReference type="ARBA" id="ARBA00022475"/>
    </source>
</evidence>
<dbReference type="GO" id="GO:0019646">
    <property type="term" value="P:aerobic electron transport chain"/>
    <property type="evidence" value="ECO:0007669"/>
    <property type="project" value="TreeGrafter"/>
</dbReference>
<gene>
    <name evidence="13" type="ORF">SAMN03080601_00284</name>
</gene>
<dbReference type="NCBIfam" id="TIGR00203">
    <property type="entry name" value="cydB"/>
    <property type="match status" value="1"/>
</dbReference>
<dbReference type="GO" id="GO:0070069">
    <property type="term" value="C:cytochrome complex"/>
    <property type="evidence" value="ECO:0007669"/>
    <property type="project" value="TreeGrafter"/>
</dbReference>
<keyword evidence="14" id="KW-1185">Reference proteome</keyword>
<feature type="transmembrane region" description="Helical" evidence="12">
    <location>
        <begin position="72"/>
        <end position="91"/>
    </location>
</feature>
<feature type="transmembrane region" description="Helical" evidence="12">
    <location>
        <begin position="6"/>
        <end position="25"/>
    </location>
</feature>
<evidence type="ECO:0000256" key="10">
    <source>
        <dbReference type="ARBA" id="ARBA00023004"/>
    </source>
</evidence>
<dbReference type="STRING" id="889453.SAMN03080601_00284"/>
<keyword evidence="7" id="KW-0479">Metal-binding</keyword>
<feature type="transmembrane region" description="Helical" evidence="12">
    <location>
        <begin position="103"/>
        <end position="127"/>
    </location>
</feature>
<keyword evidence="4" id="KW-1003">Cell membrane</keyword>
<accession>A0A1T5AIG3</accession>
<keyword evidence="10" id="KW-0408">Iron</keyword>
<keyword evidence="5" id="KW-0349">Heme</keyword>
<dbReference type="InterPro" id="IPR003317">
    <property type="entry name" value="Cyt-d_oxidase_su2"/>
</dbReference>
<feature type="transmembrane region" description="Helical" evidence="12">
    <location>
        <begin position="319"/>
        <end position="341"/>
    </location>
</feature>
<feature type="transmembrane region" description="Helical" evidence="12">
    <location>
        <begin position="237"/>
        <end position="258"/>
    </location>
</feature>
<keyword evidence="9 12" id="KW-1133">Transmembrane helix</keyword>
<comment type="subcellular location">
    <subcellularLocation>
        <location evidence="1">Cell membrane</location>
        <topology evidence="1">Multi-pass membrane protein</topology>
    </subcellularLocation>
</comment>
<feature type="transmembrane region" description="Helical" evidence="12">
    <location>
        <begin position="193"/>
        <end position="213"/>
    </location>
</feature>
<evidence type="ECO:0000256" key="11">
    <source>
        <dbReference type="ARBA" id="ARBA00023136"/>
    </source>
</evidence>
<evidence type="ECO:0000313" key="13">
    <source>
        <dbReference type="EMBL" id="SKB34788.1"/>
    </source>
</evidence>
<name>A0A1T5AIG3_9BACT</name>
<evidence type="ECO:0000256" key="8">
    <source>
        <dbReference type="ARBA" id="ARBA00022982"/>
    </source>
</evidence>
<dbReference type="GO" id="GO:0005886">
    <property type="term" value="C:plasma membrane"/>
    <property type="evidence" value="ECO:0007669"/>
    <property type="project" value="UniProtKB-SubCell"/>
</dbReference>
<evidence type="ECO:0000256" key="6">
    <source>
        <dbReference type="ARBA" id="ARBA00022692"/>
    </source>
</evidence>
<keyword evidence="8" id="KW-0249">Electron transport</keyword>
<evidence type="ECO:0000256" key="9">
    <source>
        <dbReference type="ARBA" id="ARBA00022989"/>
    </source>
</evidence>
<evidence type="ECO:0000256" key="2">
    <source>
        <dbReference type="ARBA" id="ARBA00007543"/>
    </source>
</evidence>
<dbReference type="Proteomes" id="UP000191055">
    <property type="component" value="Unassembled WGS sequence"/>
</dbReference>
<organism evidence="13 14">
    <name type="scientific">Alkalitalea saponilacus</name>
    <dbReference type="NCBI Taxonomy" id="889453"/>
    <lineage>
        <taxon>Bacteria</taxon>
        <taxon>Pseudomonadati</taxon>
        <taxon>Bacteroidota</taxon>
        <taxon>Bacteroidia</taxon>
        <taxon>Marinilabiliales</taxon>
        <taxon>Marinilabiliaceae</taxon>
        <taxon>Alkalitalea</taxon>
    </lineage>
</organism>
<dbReference type="GO" id="GO:0009055">
    <property type="term" value="F:electron transfer activity"/>
    <property type="evidence" value="ECO:0007669"/>
    <property type="project" value="TreeGrafter"/>
</dbReference>
<proteinExistence type="inferred from homology"/>
<dbReference type="EMBL" id="FUYV01000001">
    <property type="protein sequence ID" value="SKB34788.1"/>
    <property type="molecule type" value="Genomic_DNA"/>
</dbReference>
<evidence type="ECO:0000256" key="1">
    <source>
        <dbReference type="ARBA" id="ARBA00004651"/>
    </source>
</evidence>
<keyword evidence="6 12" id="KW-0812">Transmembrane</keyword>
<evidence type="ECO:0000256" key="7">
    <source>
        <dbReference type="ARBA" id="ARBA00022723"/>
    </source>
</evidence>
<reference evidence="13 14" key="1">
    <citation type="submission" date="2017-02" db="EMBL/GenBank/DDBJ databases">
        <authorList>
            <person name="Peterson S.W."/>
        </authorList>
    </citation>
    <scope>NUCLEOTIDE SEQUENCE [LARGE SCALE GENOMIC DNA]</scope>
    <source>
        <strain evidence="13 14">DSM 24412</strain>
    </source>
</reference>
<dbReference type="AlphaFoldDB" id="A0A1T5AIG3"/>
<evidence type="ECO:0000256" key="12">
    <source>
        <dbReference type="SAM" id="Phobius"/>
    </source>
</evidence>
<evidence type="ECO:0000313" key="14">
    <source>
        <dbReference type="Proteomes" id="UP000191055"/>
    </source>
</evidence>
<evidence type="ECO:0000256" key="5">
    <source>
        <dbReference type="ARBA" id="ARBA00022617"/>
    </source>
</evidence>
<keyword evidence="11 12" id="KW-0472">Membrane</keyword>
<keyword evidence="3" id="KW-0813">Transport</keyword>
<feature type="transmembrane region" description="Helical" evidence="12">
    <location>
        <begin position="147"/>
        <end position="172"/>
    </location>
</feature>
<dbReference type="PANTHER" id="PTHR43141">
    <property type="entry name" value="CYTOCHROME BD2 SUBUNIT II"/>
    <property type="match status" value="1"/>
</dbReference>
<dbReference type="Pfam" id="PF02322">
    <property type="entry name" value="Cyt_bd_oxida_II"/>
    <property type="match status" value="1"/>
</dbReference>